<gene>
    <name evidence="6" type="ORF">G3T37_06175</name>
</gene>
<dbReference type="PANTHER" id="PTHR46847:SF1">
    <property type="entry name" value="D-ALLOSE-BINDING PERIPLASMIC PROTEIN-RELATED"/>
    <property type="match status" value="1"/>
</dbReference>
<evidence type="ECO:0000259" key="5">
    <source>
        <dbReference type="Pfam" id="PF13407"/>
    </source>
</evidence>
<dbReference type="CDD" id="cd06315">
    <property type="entry name" value="PBP1_ABC_sugar_binding-like"/>
    <property type="match status" value="1"/>
</dbReference>
<evidence type="ECO:0000313" key="6">
    <source>
        <dbReference type="EMBL" id="NEM90940.1"/>
    </source>
</evidence>
<keyword evidence="7" id="KW-1185">Reference proteome</keyword>
<feature type="signal peptide" evidence="4">
    <location>
        <begin position="1"/>
        <end position="21"/>
    </location>
</feature>
<dbReference type="Proteomes" id="UP000479756">
    <property type="component" value="Unassembled WGS sequence"/>
</dbReference>
<dbReference type="RefSeq" id="WP_163472641.1">
    <property type="nucleotide sequence ID" value="NZ_JAAGWZ010000002.1"/>
</dbReference>
<comment type="caution">
    <text evidence="6">The sequence shown here is derived from an EMBL/GenBank/DDBJ whole genome shotgun (WGS) entry which is preliminary data.</text>
</comment>
<feature type="chain" id="PRO_5039364073" evidence="4">
    <location>
        <begin position="22"/>
        <end position="391"/>
    </location>
</feature>
<dbReference type="InterPro" id="IPR025997">
    <property type="entry name" value="SBP_2_dom"/>
</dbReference>
<dbReference type="InterPro" id="IPR028082">
    <property type="entry name" value="Peripla_BP_I"/>
</dbReference>
<evidence type="ECO:0000256" key="4">
    <source>
        <dbReference type="SAM" id="SignalP"/>
    </source>
</evidence>
<evidence type="ECO:0000256" key="2">
    <source>
        <dbReference type="ARBA" id="ARBA00007639"/>
    </source>
</evidence>
<dbReference type="GO" id="GO:0030246">
    <property type="term" value="F:carbohydrate binding"/>
    <property type="evidence" value="ECO:0007669"/>
    <property type="project" value="UniProtKB-ARBA"/>
</dbReference>
<dbReference type="EMBL" id="JAAGWZ010000002">
    <property type="protein sequence ID" value="NEM90940.1"/>
    <property type="molecule type" value="Genomic_DNA"/>
</dbReference>
<organism evidence="6 7">
    <name type="scientific">Galbitalea soli</name>
    <dbReference type="NCBI Taxonomy" id="1268042"/>
    <lineage>
        <taxon>Bacteria</taxon>
        <taxon>Bacillati</taxon>
        <taxon>Actinomycetota</taxon>
        <taxon>Actinomycetes</taxon>
        <taxon>Micrococcales</taxon>
        <taxon>Microbacteriaceae</taxon>
        <taxon>Galbitalea</taxon>
    </lineage>
</organism>
<dbReference type="AlphaFoldDB" id="A0A7C9TQS2"/>
<keyword evidence="3 4" id="KW-0732">Signal</keyword>
<evidence type="ECO:0000313" key="7">
    <source>
        <dbReference type="Proteomes" id="UP000479756"/>
    </source>
</evidence>
<name>A0A7C9TQS2_9MICO</name>
<reference evidence="6 7" key="1">
    <citation type="journal article" date="2014" name="Int. J. Syst. Evol. Microbiol.">
        <title>Description of Galbitalea soli gen. nov., sp. nov., and Frondihabitans sucicola sp. nov.</title>
        <authorList>
            <person name="Kim S.J."/>
            <person name="Lim J.M."/>
            <person name="Ahn J.H."/>
            <person name="Weon H.Y."/>
            <person name="Hamada M."/>
            <person name="Suzuki K."/>
            <person name="Ahn T.Y."/>
            <person name="Kwon S.W."/>
        </authorList>
    </citation>
    <scope>NUCLEOTIDE SEQUENCE [LARGE SCALE GENOMIC DNA]</scope>
    <source>
        <strain evidence="6 7">NBRC 108727</strain>
    </source>
</reference>
<proteinExistence type="inferred from homology"/>
<dbReference type="PANTHER" id="PTHR46847">
    <property type="entry name" value="D-ALLOSE-BINDING PERIPLASMIC PROTEIN-RELATED"/>
    <property type="match status" value="1"/>
</dbReference>
<dbReference type="SUPFAM" id="SSF53822">
    <property type="entry name" value="Periplasmic binding protein-like I"/>
    <property type="match status" value="1"/>
</dbReference>
<dbReference type="PROSITE" id="PS51257">
    <property type="entry name" value="PROKAR_LIPOPROTEIN"/>
    <property type="match status" value="1"/>
</dbReference>
<dbReference type="Pfam" id="PF13407">
    <property type="entry name" value="Peripla_BP_4"/>
    <property type="match status" value="1"/>
</dbReference>
<dbReference type="GO" id="GO:0030313">
    <property type="term" value="C:cell envelope"/>
    <property type="evidence" value="ECO:0007669"/>
    <property type="project" value="UniProtKB-SubCell"/>
</dbReference>
<evidence type="ECO:0000256" key="1">
    <source>
        <dbReference type="ARBA" id="ARBA00004196"/>
    </source>
</evidence>
<evidence type="ECO:0000256" key="3">
    <source>
        <dbReference type="ARBA" id="ARBA00022729"/>
    </source>
</evidence>
<dbReference type="Gene3D" id="3.40.50.2300">
    <property type="match status" value="2"/>
</dbReference>
<protein>
    <submittedName>
        <fullName evidence="6">Substrate-binding domain-containing protein</fullName>
    </submittedName>
</protein>
<accession>A0A7C9TQS2</accession>
<comment type="similarity">
    <text evidence="2">Belongs to the bacterial solute-binding protein 2 family.</text>
</comment>
<comment type="subcellular location">
    <subcellularLocation>
        <location evidence="1">Cell envelope</location>
    </subcellularLocation>
</comment>
<feature type="domain" description="Periplasmic binding protein" evidence="5">
    <location>
        <begin position="90"/>
        <end position="352"/>
    </location>
</feature>
<sequence>MISRKTRTRALAIAALPAAVAVILTGCASGSVGGGTTASPSASSNAYASIIPSGDIVAASKKLVSDSLSASAGFTPKSTGPTAQKPGATIAYVGSDLTNGGVNTVAEGVKEAAAVIGWKVNVYDGKATAQGRTDALNQAIASKPAAIVLGGFDPTEQAATIKTANDAKIPVVGWHAGVAAGPGNGLFANVSTDPLAVSQLAAAYAVADSNGKAGVAIFTDGQYQIAVEKAKAMEAYIQACSGCKVLSYQDSPIAEADQRMPGIISNLLQKNGSSLTYLLAINGNYFGGAQQALRAAGKDPAGPPKSVAAGDGDSAEFQRIRSVDYQAATVAEPLTMEGWEIVDEVNRALAGQQWSGFVPAPGLITKQNVPSGDVFDPASGYRDVYKKVWGK</sequence>